<dbReference type="SUPFAM" id="SSF49464">
    <property type="entry name" value="Carboxypeptidase regulatory domain-like"/>
    <property type="match status" value="1"/>
</dbReference>
<accession>A0ABT9A4Y3</accession>
<evidence type="ECO:0000313" key="1">
    <source>
        <dbReference type="EMBL" id="MDO7844906.1"/>
    </source>
</evidence>
<sequence>MKLTATPFDAQTGELLPVYRDAYLRGDLARSSARAVEDYLRKDATQAHTTVTRWHEMSTSEAEAAAPTTWVQKQMLFIREQPQRFRRRAFSMVGAAALVAGVSMAGTRLPSHNAPAVPVSLPEMTALATASTAAAEAAATANANRMVTVSGRIVDEAGQPLVGATVLRKGTAQGVSTDANGNYSLRMPAGTAATTTLQYGYAGYHDQELKATDASAQGVTLQPRVAKRKHWLFF</sequence>
<gene>
    <name evidence="1" type="ORF">Q5H92_00945</name>
</gene>
<dbReference type="Proteomes" id="UP001167796">
    <property type="component" value="Unassembled WGS sequence"/>
</dbReference>
<dbReference type="Gene3D" id="2.60.40.1120">
    <property type="entry name" value="Carboxypeptidase-like, regulatory domain"/>
    <property type="match status" value="1"/>
</dbReference>
<comment type="caution">
    <text evidence="1">The sequence shown here is derived from an EMBL/GenBank/DDBJ whole genome shotgun (WGS) entry which is preliminary data.</text>
</comment>
<reference evidence="1" key="1">
    <citation type="submission" date="2023-07" db="EMBL/GenBank/DDBJ databases">
        <authorList>
            <person name="Kim M.K."/>
        </authorList>
    </citation>
    <scope>NUCLEOTIDE SEQUENCE</scope>
    <source>
        <strain evidence="1">M29</strain>
    </source>
</reference>
<dbReference type="Pfam" id="PF13715">
    <property type="entry name" value="CarbopepD_reg_2"/>
    <property type="match status" value="1"/>
</dbReference>
<name>A0ABT9A4Y3_9BACT</name>
<dbReference type="EMBL" id="JAUQSX010000001">
    <property type="protein sequence ID" value="MDO7844906.1"/>
    <property type="molecule type" value="Genomic_DNA"/>
</dbReference>
<keyword evidence="2" id="KW-1185">Reference proteome</keyword>
<organism evidence="1 2">
    <name type="scientific">Hymenobacter mellowenesis</name>
    <dbReference type="NCBI Taxonomy" id="3063995"/>
    <lineage>
        <taxon>Bacteria</taxon>
        <taxon>Pseudomonadati</taxon>
        <taxon>Bacteroidota</taxon>
        <taxon>Cytophagia</taxon>
        <taxon>Cytophagales</taxon>
        <taxon>Hymenobacteraceae</taxon>
        <taxon>Hymenobacter</taxon>
    </lineage>
</organism>
<dbReference type="InterPro" id="IPR008969">
    <property type="entry name" value="CarboxyPept-like_regulatory"/>
</dbReference>
<protein>
    <submittedName>
        <fullName evidence="1">Carboxypeptidase-like regulatory domain-containing protein</fullName>
    </submittedName>
</protein>
<dbReference type="RefSeq" id="WP_305009582.1">
    <property type="nucleotide sequence ID" value="NZ_JAUQSX010000001.1"/>
</dbReference>
<evidence type="ECO:0000313" key="2">
    <source>
        <dbReference type="Proteomes" id="UP001167796"/>
    </source>
</evidence>
<proteinExistence type="predicted"/>